<organism evidence="2 3">
    <name type="scientific">Actinokineospora iranica</name>
    <dbReference type="NCBI Taxonomy" id="1271860"/>
    <lineage>
        <taxon>Bacteria</taxon>
        <taxon>Bacillati</taxon>
        <taxon>Actinomycetota</taxon>
        <taxon>Actinomycetes</taxon>
        <taxon>Pseudonocardiales</taxon>
        <taxon>Pseudonocardiaceae</taxon>
        <taxon>Actinokineospora</taxon>
    </lineage>
</organism>
<sequence length="77" mass="8909">MPPAEVERLRTGLPPDIIRSEDRLRGTPQPKAHGRWIDPEGNINSEVSGWDDKHQAAVEWFENQPETRSLQQPPTWR</sequence>
<gene>
    <name evidence="2" type="ORF">SAMN05216174_12128</name>
</gene>
<dbReference type="Proteomes" id="UP000199501">
    <property type="component" value="Unassembled WGS sequence"/>
</dbReference>
<evidence type="ECO:0000313" key="3">
    <source>
        <dbReference type="Proteomes" id="UP000199501"/>
    </source>
</evidence>
<evidence type="ECO:0000256" key="1">
    <source>
        <dbReference type="SAM" id="MobiDB-lite"/>
    </source>
</evidence>
<feature type="region of interest" description="Disordered" evidence="1">
    <location>
        <begin position="18"/>
        <end position="42"/>
    </location>
</feature>
<name>A0A1G6YDI4_9PSEU</name>
<accession>A0A1G6YDI4</accession>
<dbReference type="EMBL" id="FMZZ01000021">
    <property type="protein sequence ID" value="SDD88449.1"/>
    <property type="molecule type" value="Genomic_DNA"/>
</dbReference>
<keyword evidence="3" id="KW-1185">Reference proteome</keyword>
<evidence type="ECO:0000313" key="2">
    <source>
        <dbReference type="EMBL" id="SDD88449.1"/>
    </source>
</evidence>
<proteinExistence type="predicted"/>
<reference evidence="3" key="1">
    <citation type="submission" date="2016-10" db="EMBL/GenBank/DDBJ databases">
        <authorList>
            <person name="Varghese N."/>
            <person name="Submissions S."/>
        </authorList>
    </citation>
    <scope>NUCLEOTIDE SEQUENCE [LARGE SCALE GENOMIC DNA]</scope>
    <source>
        <strain evidence="3">IBRC-M 10403</strain>
    </source>
</reference>
<dbReference type="AlphaFoldDB" id="A0A1G6YDI4"/>
<protein>
    <submittedName>
        <fullName evidence="2">Uncharacterized protein</fullName>
    </submittedName>
</protein>